<name>A0AAV5KSM6_9ROSI</name>
<keyword evidence="1" id="KW-0812">Transmembrane</keyword>
<comment type="caution">
    <text evidence="2">The sequence shown here is derived from an EMBL/GenBank/DDBJ whole genome shotgun (WGS) entry which is preliminary data.</text>
</comment>
<proteinExistence type="predicted"/>
<reference evidence="2 3" key="1">
    <citation type="journal article" date="2021" name="Commun. Biol.">
        <title>The genome of Shorea leprosula (Dipterocarpaceae) highlights the ecological relevance of drought in aseasonal tropical rainforests.</title>
        <authorList>
            <person name="Ng K.K.S."/>
            <person name="Kobayashi M.J."/>
            <person name="Fawcett J.A."/>
            <person name="Hatakeyama M."/>
            <person name="Paape T."/>
            <person name="Ng C.H."/>
            <person name="Ang C.C."/>
            <person name="Tnah L.H."/>
            <person name="Lee C.T."/>
            <person name="Nishiyama T."/>
            <person name="Sese J."/>
            <person name="O'Brien M.J."/>
            <person name="Copetti D."/>
            <person name="Mohd Noor M.I."/>
            <person name="Ong R.C."/>
            <person name="Putra M."/>
            <person name="Sireger I.Z."/>
            <person name="Indrioko S."/>
            <person name="Kosugi Y."/>
            <person name="Izuno A."/>
            <person name="Isagi Y."/>
            <person name="Lee S.L."/>
            <person name="Shimizu K.K."/>
        </authorList>
    </citation>
    <scope>NUCLEOTIDE SEQUENCE [LARGE SCALE GENOMIC DNA]</scope>
    <source>
        <strain evidence="2">214</strain>
    </source>
</reference>
<organism evidence="2 3">
    <name type="scientific">Rubroshorea leprosula</name>
    <dbReference type="NCBI Taxonomy" id="152421"/>
    <lineage>
        <taxon>Eukaryota</taxon>
        <taxon>Viridiplantae</taxon>
        <taxon>Streptophyta</taxon>
        <taxon>Embryophyta</taxon>
        <taxon>Tracheophyta</taxon>
        <taxon>Spermatophyta</taxon>
        <taxon>Magnoliopsida</taxon>
        <taxon>eudicotyledons</taxon>
        <taxon>Gunneridae</taxon>
        <taxon>Pentapetalae</taxon>
        <taxon>rosids</taxon>
        <taxon>malvids</taxon>
        <taxon>Malvales</taxon>
        <taxon>Dipterocarpaceae</taxon>
        <taxon>Rubroshorea</taxon>
    </lineage>
</organism>
<gene>
    <name evidence="2" type="ORF">SLEP1_g36746</name>
</gene>
<feature type="transmembrane region" description="Helical" evidence="1">
    <location>
        <begin position="43"/>
        <end position="70"/>
    </location>
</feature>
<evidence type="ECO:0000313" key="3">
    <source>
        <dbReference type="Proteomes" id="UP001054252"/>
    </source>
</evidence>
<evidence type="ECO:0000313" key="2">
    <source>
        <dbReference type="EMBL" id="GKV27587.1"/>
    </source>
</evidence>
<dbReference type="AlphaFoldDB" id="A0AAV5KSM6"/>
<keyword evidence="1" id="KW-1133">Transmembrane helix</keyword>
<evidence type="ECO:0000256" key="1">
    <source>
        <dbReference type="SAM" id="Phobius"/>
    </source>
</evidence>
<sequence>MGLLNPSWVLQQNPDLGSAGKTQHLGSAAFVLDFLELIRVSQLLFYLSLLLILIVCLRIFVSFALGIGILGI</sequence>
<keyword evidence="3" id="KW-1185">Reference proteome</keyword>
<dbReference type="EMBL" id="BPVZ01000076">
    <property type="protein sequence ID" value="GKV27587.1"/>
    <property type="molecule type" value="Genomic_DNA"/>
</dbReference>
<keyword evidence="1" id="KW-0472">Membrane</keyword>
<accession>A0AAV5KSM6</accession>
<dbReference type="Proteomes" id="UP001054252">
    <property type="component" value="Unassembled WGS sequence"/>
</dbReference>
<protein>
    <submittedName>
        <fullName evidence="2">Uncharacterized protein</fullName>
    </submittedName>
</protein>